<sequence>MTKDNTSSTDSKWTGMVPVDDTALAVTDTGGPGIPVVYLNGQFATQGYWRKVIAELGPGSRHITYDERARGKSRRSADYSFEVAVRDVDAVLAARGVDRALVVGWSYGAVVAAHWAGRNPDRAVGAVLVDGAFPYDWLDQAMEQRIRKLFKRLGWFTPLLRPTGLTPRMTAEQMAESNIELGRLSREGELGPVLDDITVPVRYVVASGTSFGSRGDEQERIRTSLDAVTVRNPNIHISAKVGSNHGALLRKDFRAIAEAVRETAAAHDRQGSPSR</sequence>
<keyword evidence="4" id="KW-1185">Reference proteome</keyword>
<dbReference type="GO" id="GO:0016787">
    <property type="term" value="F:hydrolase activity"/>
    <property type="evidence" value="ECO:0007669"/>
    <property type="project" value="UniProtKB-KW"/>
</dbReference>
<proteinExistence type="predicted"/>
<gene>
    <name evidence="3" type="ORF">IU470_04590</name>
</gene>
<dbReference type="Proteomes" id="UP000807309">
    <property type="component" value="Unassembled WGS sequence"/>
</dbReference>
<evidence type="ECO:0000313" key="3">
    <source>
        <dbReference type="EMBL" id="MBF6224391.1"/>
    </source>
</evidence>
<evidence type="ECO:0000313" key="4">
    <source>
        <dbReference type="Proteomes" id="UP000807309"/>
    </source>
</evidence>
<keyword evidence="1 3" id="KW-0378">Hydrolase</keyword>
<dbReference type="EMBL" id="JADLRE010000003">
    <property type="protein sequence ID" value="MBF6224391.1"/>
    <property type="molecule type" value="Genomic_DNA"/>
</dbReference>
<reference evidence="3 4" key="1">
    <citation type="submission" date="2020-10" db="EMBL/GenBank/DDBJ databases">
        <title>Identification of Nocardia species via Next-generation sequencing and recognition of intraspecies genetic diversity.</title>
        <authorList>
            <person name="Li P."/>
            <person name="Li P."/>
            <person name="Lu B."/>
        </authorList>
    </citation>
    <scope>NUCLEOTIDE SEQUENCE [LARGE SCALE GENOMIC DNA]</scope>
    <source>
        <strain evidence="3 4">N-11</strain>
    </source>
</reference>
<dbReference type="Gene3D" id="3.40.50.1820">
    <property type="entry name" value="alpha/beta hydrolase"/>
    <property type="match status" value="1"/>
</dbReference>
<dbReference type="RefSeq" id="WP_195031771.1">
    <property type="nucleotide sequence ID" value="NZ_JADLRE010000003.1"/>
</dbReference>
<dbReference type="PANTHER" id="PTHR43798:SF31">
    <property type="entry name" value="AB HYDROLASE SUPERFAMILY PROTEIN YCLE"/>
    <property type="match status" value="1"/>
</dbReference>
<accession>A0ABS0C2L8</accession>
<dbReference type="InterPro" id="IPR029058">
    <property type="entry name" value="AB_hydrolase_fold"/>
</dbReference>
<dbReference type="InterPro" id="IPR000073">
    <property type="entry name" value="AB_hydrolase_1"/>
</dbReference>
<feature type="domain" description="AB hydrolase-1" evidence="2">
    <location>
        <begin position="35"/>
        <end position="140"/>
    </location>
</feature>
<dbReference type="Pfam" id="PF00561">
    <property type="entry name" value="Abhydrolase_1"/>
    <property type="match status" value="1"/>
</dbReference>
<evidence type="ECO:0000256" key="1">
    <source>
        <dbReference type="ARBA" id="ARBA00022801"/>
    </source>
</evidence>
<name>A0ABS0C2L8_9NOCA</name>
<comment type="caution">
    <text evidence="3">The sequence shown here is derived from an EMBL/GenBank/DDBJ whole genome shotgun (WGS) entry which is preliminary data.</text>
</comment>
<protein>
    <submittedName>
        <fullName evidence="3">Alpha/beta hydrolase</fullName>
    </submittedName>
</protein>
<dbReference type="SUPFAM" id="SSF53474">
    <property type="entry name" value="alpha/beta-Hydrolases"/>
    <property type="match status" value="1"/>
</dbReference>
<evidence type="ECO:0000259" key="2">
    <source>
        <dbReference type="Pfam" id="PF00561"/>
    </source>
</evidence>
<organism evidence="3 4">
    <name type="scientific">Nocardia abscessus</name>
    <dbReference type="NCBI Taxonomy" id="120957"/>
    <lineage>
        <taxon>Bacteria</taxon>
        <taxon>Bacillati</taxon>
        <taxon>Actinomycetota</taxon>
        <taxon>Actinomycetes</taxon>
        <taxon>Mycobacteriales</taxon>
        <taxon>Nocardiaceae</taxon>
        <taxon>Nocardia</taxon>
    </lineage>
</organism>
<dbReference type="PANTHER" id="PTHR43798">
    <property type="entry name" value="MONOACYLGLYCEROL LIPASE"/>
    <property type="match status" value="1"/>
</dbReference>
<dbReference type="InterPro" id="IPR050266">
    <property type="entry name" value="AB_hydrolase_sf"/>
</dbReference>